<evidence type="ECO:0000313" key="11">
    <source>
        <dbReference type="Proteomes" id="UP000694551"/>
    </source>
</evidence>
<feature type="region of interest" description="Disordered" evidence="9">
    <location>
        <begin position="1"/>
        <end position="21"/>
    </location>
</feature>
<dbReference type="Pfam" id="PF15056">
    <property type="entry name" value="NRN1"/>
    <property type="match status" value="1"/>
</dbReference>
<evidence type="ECO:0000256" key="7">
    <source>
        <dbReference type="ARBA" id="ARBA00023180"/>
    </source>
</evidence>
<evidence type="ECO:0000256" key="6">
    <source>
        <dbReference type="ARBA" id="ARBA00023136"/>
    </source>
</evidence>
<reference evidence="10" key="1">
    <citation type="submission" date="2025-08" db="UniProtKB">
        <authorList>
            <consortium name="Ensembl"/>
        </authorList>
    </citation>
    <scope>IDENTIFICATION</scope>
</reference>
<dbReference type="Proteomes" id="UP000694551">
    <property type="component" value="Unplaced"/>
</dbReference>
<evidence type="ECO:0000256" key="1">
    <source>
        <dbReference type="ARBA" id="ARBA00004609"/>
    </source>
</evidence>
<evidence type="ECO:0000256" key="9">
    <source>
        <dbReference type="SAM" id="MobiDB-lite"/>
    </source>
</evidence>
<dbReference type="GO" id="GO:0005886">
    <property type="term" value="C:plasma membrane"/>
    <property type="evidence" value="ECO:0007669"/>
    <property type="project" value="UniProtKB-SubCell"/>
</dbReference>
<comment type="similarity">
    <text evidence="2">Belongs to the neuritin family.</text>
</comment>
<feature type="compositionally biased region" description="Polar residues" evidence="9">
    <location>
        <begin position="1"/>
        <end position="16"/>
    </location>
</feature>
<keyword evidence="6" id="KW-0472">Membrane</keyword>
<organism evidence="10 11">
    <name type="scientific">Strix occidentalis caurina</name>
    <name type="common">northern spotted owl</name>
    <dbReference type="NCBI Taxonomy" id="311401"/>
    <lineage>
        <taxon>Eukaryota</taxon>
        <taxon>Metazoa</taxon>
        <taxon>Chordata</taxon>
        <taxon>Craniata</taxon>
        <taxon>Vertebrata</taxon>
        <taxon>Euteleostomi</taxon>
        <taxon>Archelosauria</taxon>
        <taxon>Archosauria</taxon>
        <taxon>Dinosauria</taxon>
        <taxon>Saurischia</taxon>
        <taxon>Theropoda</taxon>
        <taxon>Coelurosauria</taxon>
        <taxon>Aves</taxon>
        <taxon>Neognathae</taxon>
        <taxon>Neoaves</taxon>
        <taxon>Telluraves</taxon>
        <taxon>Strigiformes</taxon>
        <taxon>Strigidae</taxon>
        <taxon>Strix</taxon>
    </lineage>
</organism>
<proteinExistence type="inferred from homology"/>
<keyword evidence="11" id="KW-1185">Reference proteome</keyword>
<evidence type="ECO:0000256" key="2">
    <source>
        <dbReference type="ARBA" id="ARBA00008377"/>
    </source>
</evidence>
<dbReference type="InterPro" id="IPR026144">
    <property type="entry name" value="Neuritin_fam"/>
</dbReference>
<dbReference type="AlphaFoldDB" id="A0A8D0F753"/>
<dbReference type="GO" id="GO:1990138">
    <property type="term" value="P:neuron projection extension"/>
    <property type="evidence" value="ECO:0007669"/>
    <property type="project" value="TreeGrafter"/>
</dbReference>
<protein>
    <submittedName>
        <fullName evidence="10">Neuritin 1 like</fullName>
    </submittedName>
</protein>
<accession>A0A8D0F753</accession>
<keyword evidence="8" id="KW-0449">Lipoprotein</keyword>
<evidence type="ECO:0000256" key="4">
    <source>
        <dbReference type="ARBA" id="ARBA00022622"/>
    </source>
</evidence>
<evidence type="ECO:0000256" key="8">
    <source>
        <dbReference type="ARBA" id="ARBA00023288"/>
    </source>
</evidence>
<evidence type="ECO:0000256" key="5">
    <source>
        <dbReference type="ARBA" id="ARBA00022729"/>
    </source>
</evidence>
<dbReference type="GO" id="GO:0098552">
    <property type="term" value="C:side of membrane"/>
    <property type="evidence" value="ECO:0007669"/>
    <property type="project" value="UniProtKB-KW"/>
</dbReference>
<evidence type="ECO:0000256" key="3">
    <source>
        <dbReference type="ARBA" id="ARBA00022475"/>
    </source>
</evidence>
<keyword evidence="4" id="KW-0336">GPI-anchor</keyword>
<keyword evidence="3" id="KW-1003">Cell membrane</keyword>
<comment type="subcellular location">
    <subcellularLocation>
        <location evidence="1">Cell membrane</location>
        <topology evidence="1">Lipid-anchor</topology>
        <topology evidence="1">GPI-anchor</topology>
    </subcellularLocation>
</comment>
<evidence type="ECO:0000313" key="10">
    <source>
        <dbReference type="Ensembl" id="ENSSOCP00000010727.1"/>
    </source>
</evidence>
<sequence length="233" mass="24268">MAASLVGSSHRATSGSWAGGEGSLRAPAERMLWCPAGCGRGCQPLATFWSPVSPSPSVTHTPCAPELGGQWLSGGSAGAQLHLSPAAASQEPVSMAGKCDTIYKGFASCLLSLGDSMAQSVRQQQEEGSEEAQELDTICKSWDDFHACASEVLSSCPEEAAAIWESLRQESRKIQFQGNLQELCSARGHVASAHGSPAAETNQATLRGSATCLHPGLLALLALPALLLLVPWL</sequence>
<keyword evidence="7" id="KW-0325">Glycoprotein</keyword>
<dbReference type="PANTHER" id="PTHR15902:SF2">
    <property type="entry name" value="NEURITIN-LIKE PROTEIN"/>
    <property type="match status" value="1"/>
</dbReference>
<keyword evidence="5" id="KW-0732">Signal</keyword>
<name>A0A8D0F753_STROC</name>
<reference evidence="10" key="2">
    <citation type="submission" date="2025-09" db="UniProtKB">
        <authorList>
            <consortium name="Ensembl"/>
        </authorList>
    </citation>
    <scope>IDENTIFICATION</scope>
</reference>
<dbReference type="Ensembl" id="ENSSOCT00000011016.1">
    <property type="protein sequence ID" value="ENSSOCP00000010727.1"/>
    <property type="gene ID" value="ENSSOCG00000008171.1"/>
</dbReference>
<dbReference type="PANTHER" id="PTHR15902">
    <property type="entry name" value="NEURITIN-RELATED"/>
    <property type="match status" value="1"/>
</dbReference>